<keyword evidence="2" id="KW-0597">Phosphoprotein</keyword>
<dbReference type="InterPro" id="IPR020806">
    <property type="entry name" value="PKS_PP-bd"/>
</dbReference>
<name>A0A1D9FXT6_MOOP1</name>
<evidence type="ECO:0000256" key="1">
    <source>
        <dbReference type="ARBA" id="ARBA00022450"/>
    </source>
</evidence>
<dbReference type="AlphaFoldDB" id="A0A1D9FXT6"/>
<dbReference type="Gene3D" id="1.10.1200.10">
    <property type="entry name" value="ACP-like"/>
    <property type="match status" value="1"/>
</dbReference>
<dbReference type="GO" id="GO:0031177">
    <property type="term" value="F:phosphopantetheine binding"/>
    <property type="evidence" value="ECO:0007669"/>
    <property type="project" value="InterPro"/>
</dbReference>
<dbReference type="SUPFAM" id="SSF47027">
    <property type="entry name" value="Acyl-CoA binding protein"/>
    <property type="match status" value="1"/>
</dbReference>
<dbReference type="GO" id="GO:0005506">
    <property type="term" value="F:iron ion binding"/>
    <property type="evidence" value="ECO:0007669"/>
    <property type="project" value="UniProtKB-ARBA"/>
</dbReference>
<organism evidence="4 5">
    <name type="scientific">Moorena producens (strain JHB)</name>
    <dbReference type="NCBI Taxonomy" id="1454205"/>
    <lineage>
        <taxon>Bacteria</taxon>
        <taxon>Bacillati</taxon>
        <taxon>Cyanobacteriota</taxon>
        <taxon>Cyanophyceae</taxon>
        <taxon>Coleofasciculales</taxon>
        <taxon>Coleofasciculaceae</taxon>
        <taxon>Moorena</taxon>
    </lineage>
</organism>
<dbReference type="Proteomes" id="UP000176944">
    <property type="component" value="Chromosome"/>
</dbReference>
<dbReference type="Pfam" id="PF00550">
    <property type="entry name" value="PP-binding"/>
    <property type="match status" value="1"/>
</dbReference>
<dbReference type="InterPro" id="IPR000582">
    <property type="entry name" value="Acyl-CoA-binding_protein"/>
</dbReference>
<sequence>MLTQNQIQHFEEKGWLGPLDIFTSSEVESVKKCIEANSSIKEVEDQPMMMLYNNVLNLNTSRDLHLFHQPIAEMFKNNKIVRVLNQLGGDNLLLWNSNVFCKMPGEGEIKWHQVYDSYDPSAYDPQKPALLYPNNEEIINISVWIALDDATLENGCLHFANGTHKEKFGRIQVPAEEGMFAGIKNHKMVWQGRRKYSIVFDFDDNEWEVEAVPARMGQAIIFTERVMHSSPPNKSKQQRRLGINGRYVPPSVQVYPHRLKGDFIDENFHNIKKHFCILVSGQDDYGINVVRDSHDLDNIELEFQTMSNLVRFGHVQLPKGKKEIELETLYQQAMEGDCLEEEPDPILQPRKYIQWQAWNQLKGMSCSEAMKQYSQIVAKLPVVDQERELPLEEKIKAWLVAYIAKVFNIQPDEVNSTLPFERYALGSAESATLVAELGAWLERDIPATALYSYPTIEFLAKHLANSREAPRCTDRVSVGMTARQ</sequence>
<dbReference type="SMART" id="SM00823">
    <property type="entry name" value="PKS_PP"/>
    <property type="match status" value="1"/>
</dbReference>
<dbReference type="EMBL" id="CP017708">
    <property type="protein sequence ID" value="AOY80182.1"/>
    <property type="molecule type" value="Genomic_DNA"/>
</dbReference>
<dbReference type="GO" id="GO:0016706">
    <property type="term" value="F:2-oxoglutarate-dependent dioxygenase activity"/>
    <property type="evidence" value="ECO:0007669"/>
    <property type="project" value="UniProtKB-ARBA"/>
</dbReference>
<dbReference type="PANTHER" id="PTHR20883:SF48">
    <property type="entry name" value="ECTOINE DIOXYGENASE"/>
    <property type="match status" value="1"/>
</dbReference>
<evidence type="ECO:0000313" key="5">
    <source>
        <dbReference type="Proteomes" id="UP000176944"/>
    </source>
</evidence>
<dbReference type="SUPFAM" id="SSF51197">
    <property type="entry name" value="Clavaminate synthase-like"/>
    <property type="match status" value="1"/>
</dbReference>
<evidence type="ECO:0000313" key="4">
    <source>
        <dbReference type="EMBL" id="AOY80182.1"/>
    </source>
</evidence>
<reference evidence="5" key="1">
    <citation type="submission" date="2016-10" db="EMBL/GenBank/DDBJ databases">
        <title>Comparative genomics uncovers the prolific and rare metabolic potential of the cyanobacterial genus Moorea.</title>
        <authorList>
            <person name="Leao T."/>
            <person name="Castelao G."/>
            <person name="Korobeynikov A."/>
            <person name="Monroe E.A."/>
            <person name="Podell S."/>
            <person name="Glukhov E."/>
            <person name="Allen E."/>
            <person name="Gerwick W.H."/>
            <person name="Gerwick L."/>
        </authorList>
    </citation>
    <scope>NUCLEOTIDE SEQUENCE [LARGE SCALE GENOMIC DNA]</scope>
    <source>
        <strain evidence="5">JHB</strain>
    </source>
</reference>
<dbReference type="SMR" id="A0A1D9FXT6"/>
<evidence type="ECO:0000256" key="2">
    <source>
        <dbReference type="ARBA" id="ARBA00022553"/>
    </source>
</evidence>
<dbReference type="InterPro" id="IPR009081">
    <property type="entry name" value="PP-bd_ACP"/>
</dbReference>
<protein>
    <submittedName>
        <fullName evidence="4">Acyl-CoA-binding protein</fullName>
    </submittedName>
</protein>
<dbReference type="Pfam" id="PF05721">
    <property type="entry name" value="PhyH"/>
    <property type="match status" value="1"/>
</dbReference>
<dbReference type="PANTHER" id="PTHR20883">
    <property type="entry name" value="PHYTANOYL-COA DIOXYGENASE DOMAIN CONTAINING 1"/>
    <property type="match status" value="1"/>
</dbReference>
<gene>
    <name evidence="4" type="ORF">BJP36_09840</name>
</gene>
<proteinExistence type="predicted"/>
<dbReference type="Gene3D" id="1.20.80.10">
    <property type="match status" value="1"/>
</dbReference>
<keyword evidence="1" id="KW-0596">Phosphopantetheine</keyword>
<accession>A0A1D9FXT6</accession>
<evidence type="ECO:0000259" key="3">
    <source>
        <dbReference type="PROSITE" id="PS50075"/>
    </source>
</evidence>
<dbReference type="Gene3D" id="2.60.120.620">
    <property type="entry name" value="q2cbj1_9rhob like domain"/>
    <property type="match status" value="1"/>
</dbReference>
<dbReference type="InterPro" id="IPR008775">
    <property type="entry name" value="Phytyl_CoA_dOase-like"/>
</dbReference>
<dbReference type="PROSITE" id="PS50075">
    <property type="entry name" value="CARRIER"/>
    <property type="match status" value="1"/>
</dbReference>
<dbReference type="InterPro" id="IPR014352">
    <property type="entry name" value="FERM/acyl-CoA-bd_prot_sf"/>
</dbReference>
<dbReference type="Pfam" id="PF00887">
    <property type="entry name" value="ACBP"/>
    <property type="match status" value="1"/>
</dbReference>
<feature type="domain" description="Carrier" evidence="3">
    <location>
        <begin position="390"/>
        <end position="467"/>
    </location>
</feature>
<dbReference type="InterPro" id="IPR035984">
    <property type="entry name" value="Acyl-CoA-binding_sf"/>
</dbReference>
<dbReference type="GO" id="GO:0000062">
    <property type="term" value="F:fatty-acyl-CoA binding"/>
    <property type="evidence" value="ECO:0007669"/>
    <property type="project" value="InterPro"/>
</dbReference>
<dbReference type="SUPFAM" id="SSF47336">
    <property type="entry name" value="ACP-like"/>
    <property type="match status" value="1"/>
</dbReference>
<dbReference type="InterPro" id="IPR036736">
    <property type="entry name" value="ACP-like_sf"/>
</dbReference>